<dbReference type="Proteomes" id="UP000078492">
    <property type="component" value="Unassembled WGS sequence"/>
</dbReference>
<gene>
    <name evidence="1" type="ORF">ALC57_11839</name>
</gene>
<sequence length="28" mass="2966">MTITTTDVRGNSATTLISGAQLKDNDNK</sequence>
<dbReference type="EMBL" id="KQ980487">
    <property type="protein sequence ID" value="KYN15871.1"/>
    <property type="molecule type" value="Genomic_DNA"/>
</dbReference>
<protein>
    <submittedName>
        <fullName evidence="1">Uncharacterized protein</fullName>
    </submittedName>
</protein>
<name>A0A195DSP1_9HYME</name>
<proteinExistence type="predicted"/>
<accession>A0A195DSP1</accession>
<keyword evidence="2" id="KW-1185">Reference proteome</keyword>
<organism evidence="1 2">
    <name type="scientific">Trachymyrmex cornetzi</name>
    <dbReference type="NCBI Taxonomy" id="471704"/>
    <lineage>
        <taxon>Eukaryota</taxon>
        <taxon>Metazoa</taxon>
        <taxon>Ecdysozoa</taxon>
        <taxon>Arthropoda</taxon>
        <taxon>Hexapoda</taxon>
        <taxon>Insecta</taxon>
        <taxon>Pterygota</taxon>
        <taxon>Neoptera</taxon>
        <taxon>Endopterygota</taxon>
        <taxon>Hymenoptera</taxon>
        <taxon>Apocrita</taxon>
        <taxon>Aculeata</taxon>
        <taxon>Formicoidea</taxon>
        <taxon>Formicidae</taxon>
        <taxon>Myrmicinae</taxon>
        <taxon>Trachymyrmex</taxon>
    </lineage>
</organism>
<evidence type="ECO:0000313" key="2">
    <source>
        <dbReference type="Proteomes" id="UP000078492"/>
    </source>
</evidence>
<evidence type="ECO:0000313" key="1">
    <source>
        <dbReference type="EMBL" id="KYN15871.1"/>
    </source>
</evidence>
<dbReference type="AlphaFoldDB" id="A0A195DSP1"/>
<reference evidence="1 2" key="1">
    <citation type="submission" date="2015-09" db="EMBL/GenBank/DDBJ databases">
        <title>Trachymyrmex cornetzi WGS genome.</title>
        <authorList>
            <person name="Nygaard S."/>
            <person name="Hu H."/>
            <person name="Boomsma J."/>
            <person name="Zhang G."/>
        </authorList>
    </citation>
    <scope>NUCLEOTIDE SEQUENCE [LARGE SCALE GENOMIC DNA]</scope>
    <source>
        <strain evidence="1">Tcor2-1</strain>
        <tissue evidence="1">Whole body</tissue>
    </source>
</reference>